<dbReference type="RefSeq" id="WP_394823278.1">
    <property type="nucleotide sequence ID" value="NZ_CP089984.1"/>
</dbReference>
<name>A0ABZ2LX11_9BACT</name>
<dbReference type="InterPro" id="IPR029787">
    <property type="entry name" value="Nucleotide_cyclase"/>
</dbReference>
<dbReference type="InterPro" id="IPR050697">
    <property type="entry name" value="Adenylyl/Guanylyl_Cyclase_3/4"/>
</dbReference>
<gene>
    <name evidence="2" type="ORF">LZC94_38250</name>
</gene>
<dbReference type="Pfam" id="PF00211">
    <property type="entry name" value="Guanylate_cyc"/>
    <property type="match status" value="1"/>
</dbReference>
<dbReference type="SUPFAM" id="SSF55073">
    <property type="entry name" value="Nucleotide cyclase"/>
    <property type="match status" value="1"/>
</dbReference>
<evidence type="ECO:0000259" key="1">
    <source>
        <dbReference type="PROSITE" id="PS50125"/>
    </source>
</evidence>
<dbReference type="PROSITE" id="PS50125">
    <property type="entry name" value="GUANYLATE_CYCLASE_2"/>
    <property type="match status" value="1"/>
</dbReference>
<dbReference type="EMBL" id="CP089984">
    <property type="protein sequence ID" value="WXB13665.1"/>
    <property type="molecule type" value="Genomic_DNA"/>
</dbReference>
<feature type="domain" description="Guanylate cyclase" evidence="1">
    <location>
        <begin position="347"/>
        <end position="484"/>
    </location>
</feature>
<dbReference type="SMART" id="SM00044">
    <property type="entry name" value="CYCc"/>
    <property type="match status" value="1"/>
</dbReference>
<accession>A0ABZ2LX11</accession>
<organism evidence="2 3">
    <name type="scientific">Pendulispora albinea</name>
    <dbReference type="NCBI Taxonomy" id="2741071"/>
    <lineage>
        <taxon>Bacteria</taxon>
        <taxon>Pseudomonadati</taxon>
        <taxon>Myxococcota</taxon>
        <taxon>Myxococcia</taxon>
        <taxon>Myxococcales</taxon>
        <taxon>Sorangiineae</taxon>
        <taxon>Pendulisporaceae</taxon>
        <taxon>Pendulispora</taxon>
    </lineage>
</organism>
<dbReference type="PANTHER" id="PTHR43081">
    <property type="entry name" value="ADENYLATE CYCLASE, TERMINAL-DIFFERENTIATION SPECIFIC-RELATED"/>
    <property type="match status" value="1"/>
</dbReference>
<dbReference type="PANTHER" id="PTHR43081:SF1">
    <property type="entry name" value="ADENYLATE CYCLASE, TERMINAL-DIFFERENTIATION SPECIFIC"/>
    <property type="match status" value="1"/>
</dbReference>
<evidence type="ECO:0000313" key="2">
    <source>
        <dbReference type="EMBL" id="WXB13665.1"/>
    </source>
</evidence>
<dbReference type="InterPro" id="IPR001054">
    <property type="entry name" value="A/G_cyclase"/>
</dbReference>
<dbReference type="CDD" id="cd07302">
    <property type="entry name" value="CHD"/>
    <property type="match status" value="1"/>
</dbReference>
<sequence>MTTHPDPAHLQALLDMHRVVDGIVEEGLVHRRNLAEVMDRLLPEVCRTIGAKGAFVESYGEDLGLRWFGSPANLSLFRRPEYQDIRTRAGSAQREVVVQPIEELLVVARPLDVAGAWFGTAGLIFEAGETRTHVQLIELVEMMCEELDNYLYAIRASREKHRIMMDLGLALRHRVLGEGLGQAIAVLGSAVPLDRVLLVYVAEEDTESMLHVQLYEGGEIKVDTMMGIADGDVDVLCREGSDYLYGRSHALLERFGFVDAREEVLINGVTKRVVVGKMLVTSKNGAFNTYDRELLGSFAGFIRQRVVDFNKEWRHLAAAFRPADVARLLQSDDYEQRFLQPREEDVAMLYVDIAGFTRLSETVLRSPSAVAQLVEGWSKEAVNLVWEHGGVFDKMVGDCIIALFGPPFYESAPGDRLASALRCAVAVREMTRMLPQRPEFAKLREQGLSVATGVNLAPLFVGTFGPNNNFTGFSSGMNNTARLQGCAVRDEILVMADAIAKLPRDSEFHFGEERNATVKNVAAPLRFRALE</sequence>
<keyword evidence="3" id="KW-1185">Reference proteome</keyword>
<dbReference type="Proteomes" id="UP001370348">
    <property type="component" value="Chromosome"/>
</dbReference>
<proteinExistence type="predicted"/>
<protein>
    <submittedName>
        <fullName evidence="2">Adenylate/guanylate cyclase domain-containing protein</fullName>
    </submittedName>
</protein>
<evidence type="ECO:0000313" key="3">
    <source>
        <dbReference type="Proteomes" id="UP001370348"/>
    </source>
</evidence>
<dbReference type="Gene3D" id="3.30.70.1230">
    <property type="entry name" value="Nucleotide cyclase"/>
    <property type="match status" value="1"/>
</dbReference>
<reference evidence="2 3" key="1">
    <citation type="submission" date="2021-12" db="EMBL/GenBank/DDBJ databases">
        <title>Discovery of the Pendulisporaceae a myxobacterial family with distinct sporulation behavior and unique specialized metabolism.</title>
        <authorList>
            <person name="Garcia R."/>
            <person name="Popoff A."/>
            <person name="Bader C.D."/>
            <person name="Loehr J."/>
            <person name="Walesch S."/>
            <person name="Walt C."/>
            <person name="Boldt J."/>
            <person name="Bunk B."/>
            <person name="Haeckl F.J.F.P.J."/>
            <person name="Gunesch A.P."/>
            <person name="Birkelbach J."/>
            <person name="Nuebel U."/>
            <person name="Pietschmann T."/>
            <person name="Bach T."/>
            <person name="Mueller R."/>
        </authorList>
    </citation>
    <scope>NUCLEOTIDE SEQUENCE [LARGE SCALE GENOMIC DNA]</scope>
    <source>
        <strain evidence="2 3">MSr11954</strain>
    </source>
</reference>